<evidence type="ECO:0000313" key="2">
    <source>
        <dbReference type="Proteomes" id="UP000054538"/>
    </source>
</evidence>
<reference evidence="1 2" key="1">
    <citation type="submission" date="2014-04" db="EMBL/GenBank/DDBJ databases">
        <authorList>
            <consortium name="DOE Joint Genome Institute"/>
            <person name="Kuo A."/>
            <person name="Kohler A."/>
            <person name="Jargeat P."/>
            <person name="Nagy L.G."/>
            <person name="Floudas D."/>
            <person name="Copeland A."/>
            <person name="Barry K.W."/>
            <person name="Cichocki N."/>
            <person name="Veneault-Fourrey C."/>
            <person name="LaButti K."/>
            <person name="Lindquist E.A."/>
            <person name="Lipzen A."/>
            <person name="Lundell T."/>
            <person name="Morin E."/>
            <person name="Murat C."/>
            <person name="Sun H."/>
            <person name="Tunlid A."/>
            <person name="Henrissat B."/>
            <person name="Grigoriev I.V."/>
            <person name="Hibbett D.S."/>
            <person name="Martin F."/>
            <person name="Nordberg H.P."/>
            <person name="Cantor M.N."/>
            <person name="Hua S.X."/>
        </authorList>
    </citation>
    <scope>NUCLEOTIDE SEQUENCE [LARGE SCALE GENOMIC DNA]</scope>
    <source>
        <strain evidence="1 2">Ve08.2h10</strain>
    </source>
</reference>
<organism evidence="1 2">
    <name type="scientific">Paxillus rubicundulus Ve08.2h10</name>
    <dbReference type="NCBI Taxonomy" id="930991"/>
    <lineage>
        <taxon>Eukaryota</taxon>
        <taxon>Fungi</taxon>
        <taxon>Dikarya</taxon>
        <taxon>Basidiomycota</taxon>
        <taxon>Agaricomycotina</taxon>
        <taxon>Agaricomycetes</taxon>
        <taxon>Agaricomycetidae</taxon>
        <taxon>Boletales</taxon>
        <taxon>Paxilineae</taxon>
        <taxon>Paxillaceae</taxon>
        <taxon>Paxillus</taxon>
    </lineage>
</organism>
<gene>
    <name evidence="1" type="ORF">PAXRUDRAFT_14108</name>
</gene>
<dbReference type="HOGENOM" id="CLU_2622748_0_0_1"/>
<name>A0A0D0DS76_9AGAM</name>
<evidence type="ECO:0000313" key="1">
    <source>
        <dbReference type="EMBL" id="KIK90861.1"/>
    </source>
</evidence>
<dbReference type="AlphaFoldDB" id="A0A0D0DS76"/>
<protein>
    <submittedName>
        <fullName evidence="1">Unplaced genomic scaffold scaffold_639, whole genome shotgun sequence</fullName>
    </submittedName>
</protein>
<sequence>MFPLQNLQQGEDAFKPCQVQKSIGEELLKKLGLRLVDNIFWLIMYSNPHKALSFDHLHFLHLVIWGKHLYSELKTILG</sequence>
<dbReference type="Proteomes" id="UP000054538">
    <property type="component" value="Unassembled WGS sequence"/>
</dbReference>
<reference evidence="2" key="2">
    <citation type="submission" date="2015-01" db="EMBL/GenBank/DDBJ databases">
        <title>Evolutionary Origins and Diversification of the Mycorrhizal Mutualists.</title>
        <authorList>
            <consortium name="DOE Joint Genome Institute"/>
            <consortium name="Mycorrhizal Genomics Consortium"/>
            <person name="Kohler A."/>
            <person name="Kuo A."/>
            <person name="Nagy L.G."/>
            <person name="Floudas D."/>
            <person name="Copeland A."/>
            <person name="Barry K.W."/>
            <person name="Cichocki N."/>
            <person name="Veneault-Fourrey C."/>
            <person name="LaButti K."/>
            <person name="Lindquist E.A."/>
            <person name="Lipzen A."/>
            <person name="Lundell T."/>
            <person name="Morin E."/>
            <person name="Murat C."/>
            <person name="Riley R."/>
            <person name="Ohm R."/>
            <person name="Sun H."/>
            <person name="Tunlid A."/>
            <person name="Henrissat B."/>
            <person name="Grigoriev I.V."/>
            <person name="Hibbett D.S."/>
            <person name="Martin F."/>
        </authorList>
    </citation>
    <scope>NUCLEOTIDE SEQUENCE [LARGE SCALE GENOMIC DNA]</scope>
    <source>
        <strain evidence="2">Ve08.2h10</strain>
    </source>
</reference>
<dbReference type="EMBL" id="KN825461">
    <property type="protein sequence ID" value="KIK90861.1"/>
    <property type="molecule type" value="Genomic_DNA"/>
</dbReference>
<proteinExistence type="predicted"/>
<dbReference type="InParanoid" id="A0A0D0DS76"/>
<keyword evidence="2" id="KW-1185">Reference proteome</keyword>
<accession>A0A0D0DS76</accession>